<keyword evidence="1" id="KW-0732">Signal</keyword>
<evidence type="ECO:0000313" key="3">
    <source>
        <dbReference type="Proteomes" id="UP001056012"/>
    </source>
</evidence>
<sequence length="121" mass="11864">MKPSTYLLTLFALGATTLATDTSMPMSTLTIHPGCPSAAPADAMVTRSAVAVPSCAAGNATKPMIVSMSGDMTMTMTGGGPMMTPSAIMSGNPAEFTGGATRKGVVGGLGVLGGLVVALVV</sequence>
<reference evidence="2" key="1">
    <citation type="submission" date="2021-12" db="EMBL/GenBank/DDBJ databases">
        <title>Curvularia clavata genome.</title>
        <authorList>
            <person name="Cao Y."/>
        </authorList>
    </citation>
    <scope>NUCLEOTIDE SEQUENCE</scope>
    <source>
        <strain evidence="2">Yc1106</strain>
    </source>
</reference>
<organism evidence="2 3">
    <name type="scientific">Curvularia clavata</name>
    <dbReference type="NCBI Taxonomy" id="95742"/>
    <lineage>
        <taxon>Eukaryota</taxon>
        <taxon>Fungi</taxon>
        <taxon>Dikarya</taxon>
        <taxon>Ascomycota</taxon>
        <taxon>Pezizomycotina</taxon>
        <taxon>Dothideomycetes</taxon>
        <taxon>Pleosporomycetidae</taxon>
        <taxon>Pleosporales</taxon>
        <taxon>Pleosporineae</taxon>
        <taxon>Pleosporaceae</taxon>
        <taxon>Curvularia</taxon>
    </lineage>
</organism>
<dbReference type="EMBL" id="CP089276">
    <property type="protein sequence ID" value="USP77525.1"/>
    <property type="molecule type" value="Genomic_DNA"/>
</dbReference>
<accession>A0A9Q8Z9B0</accession>
<dbReference type="VEuPathDB" id="FungiDB:yc1106_04799"/>
<protein>
    <submittedName>
        <fullName evidence="2">Uncharacterized protein</fullName>
    </submittedName>
</protein>
<dbReference type="AlphaFoldDB" id="A0A9Q8Z9B0"/>
<evidence type="ECO:0000256" key="1">
    <source>
        <dbReference type="SAM" id="SignalP"/>
    </source>
</evidence>
<gene>
    <name evidence="2" type="ORF">yc1106_04799</name>
</gene>
<feature type="chain" id="PRO_5040212271" evidence="1">
    <location>
        <begin position="20"/>
        <end position="121"/>
    </location>
</feature>
<dbReference type="OrthoDB" id="3695223at2759"/>
<proteinExistence type="predicted"/>
<keyword evidence="3" id="KW-1185">Reference proteome</keyword>
<feature type="signal peptide" evidence="1">
    <location>
        <begin position="1"/>
        <end position="19"/>
    </location>
</feature>
<name>A0A9Q8Z9B0_CURCL</name>
<dbReference type="Proteomes" id="UP001056012">
    <property type="component" value="Chromosome 3"/>
</dbReference>
<evidence type="ECO:0000313" key="2">
    <source>
        <dbReference type="EMBL" id="USP77525.1"/>
    </source>
</evidence>